<protein>
    <submittedName>
        <fullName evidence="3">Uncharacterized protein</fullName>
    </submittedName>
</protein>
<name>A0A9W6S7Y8_9ACTN</name>
<accession>A0A9W6S7Y8</accession>
<evidence type="ECO:0000256" key="2">
    <source>
        <dbReference type="SAM" id="MobiDB-lite"/>
    </source>
</evidence>
<keyword evidence="4" id="KW-1185">Reference proteome</keyword>
<feature type="coiled-coil region" evidence="1">
    <location>
        <begin position="32"/>
        <end position="59"/>
    </location>
</feature>
<evidence type="ECO:0000313" key="3">
    <source>
        <dbReference type="EMBL" id="GLY88753.1"/>
    </source>
</evidence>
<sequence length="216" mass="23650">MTRRGMVTIAPDPDPGPGRVEIVTVVPELDSLVLTEQRRQRLKQALAEHTNAIRGITREGERAILVAQALSDQEEKPSRRAGDRNARKAAAGPPPPLLEDVDGYDGKPDPLSCGTEEELCAALREFWQWAGAPSSRTVAGRSGGAFSHTTVCNLPAEEQRRRPPLTPAYLQSLIRALGGEEEEVRQWTTAWRQVRRISTSGTRANGTVVTLRRAAD</sequence>
<evidence type="ECO:0000313" key="4">
    <source>
        <dbReference type="Proteomes" id="UP001165074"/>
    </source>
</evidence>
<comment type="caution">
    <text evidence="3">The sequence shown here is derived from an EMBL/GenBank/DDBJ whole genome shotgun (WGS) entry which is preliminary data.</text>
</comment>
<proteinExistence type="predicted"/>
<evidence type="ECO:0000256" key="1">
    <source>
        <dbReference type="SAM" id="Coils"/>
    </source>
</evidence>
<reference evidence="3" key="1">
    <citation type="submission" date="2023-03" db="EMBL/GenBank/DDBJ databases">
        <title>Actinoallomurus iriomotensis NBRC 103684.</title>
        <authorList>
            <person name="Ichikawa N."/>
            <person name="Sato H."/>
            <person name="Tonouchi N."/>
        </authorList>
    </citation>
    <scope>NUCLEOTIDE SEQUENCE</scope>
    <source>
        <strain evidence="3">NBRC 103684</strain>
    </source>
</reference>
<feature type="compositionally biased region" description="Basic and acidic residues" evidence="2">
    <location>
        <begin position="73"/>
        <end position="86"/>
    </location>
</feature>
<feature type="region of interest" description="Disordered" evidence="2">
    <location>
        <begin position="69"/>
        <end position="110"/>
    </location>
</feature>
<dbReference type="EMBL" id="BSTK01000011">
    <property type="protein sequence ID" value="GLY88753.1"/>
    <property type="molecule type" value="Genomic_DNA"/>
</dbReference>
<dbReference type="AlphaFoldDB" id="A0A9W6S7Y8"/>
<keyword evidence="1" id="KW-0175">Coiled coil</keyword>
<gene>
    <name evidence="3" type="ORF">Airi02_066820</name>
</gene>
<organism evidence="3 4">
    <name type="scientific">Actinoallomurus iriomotensis</name>
    <dbReference type="NCBI Taxonomy" id="478107"/>
    <lineage>
        <taxon>Bacteria</taxon>
        <taxon>Bacillati</taxon>
        <taxon>Actinomycetota</taxon>
        <taxon>Actinomycetes</taxon>
        <taxon>Streptosporangiales</taxon>
        <taxon>Thermomonosporaceae</taxon>
        <taxon>Actinoallomurus</taxon>
    </lineage>
</organism>
<dbReference type="Proteomes" id="UP001165074">
    <property type="component" value="Unassembled WGS sequence"/>
</dbReference>